<evidence type="ECO:0000259" key="1">
    <source>
        <dbReference type="Pfam" id="PF04273"/>
    </source>
</evidence>
<proteinExistence type="predicted"/>
<evidence type="ECO:0000313" key="2">
    <source>
        <dbReference type="EMBL" id="ODS22866.1"/>
    </source>
</evidence>
<dbReference type="STRING" id="62101.AB835_11950"/>
<dbReference type="InterPro" id="IPR005939">
    <property type="entry name" value="BLH_phosphatase-like"/>
</dbReference>
<dbReference type="InterPro" id="IPR036873">
    <property type="entry name" value="Rhodanese-like_dom_sf"/>
</dbReference>
<evidence type="ECO:0000313" key="3">
    <source>
        <dbReference type="Proteomes" id="UP000242502"/>
    </source>
</evidence>
<gene>
    <name evidence="2" type="ORF">AB835_11950</name>
</gene>
<sequence length="106" mass="11602">MKLLDQQTSVSGQITVADIDQLVELGVEILVCNRPDNEAKGQPLYSDIASVALNKAIEVVNIPFSAGQMTPEQVEEFAALLKQGKRIHAYCRTGNRCTQIWTAATQ</sequence>
<name>A0A1D2QMR4_9GAMM</name>
<organism evidence="2 3">
    <name type="scientific">Candidatus Endobugula sertula</name>
    <name type="common">Bugula neritina bacterial symbiont</name>
    <dbReference type="NCBI Taxonomy" id="62101"/>
    <lineage>
        <taxon>Bacteria</taxon>
        <taxon>Pseudomonadati</taxon>
        <taxon>Pseudomonadota</taxon>
        <taxon>Gammaproteobacteria</taxon>
        <taxon>Cellvibrionales</taxon>
        <taxon>Cellvibrionaceae</taxon>
        <taxon>Candidatus Endobugula</taxon>
    </lineage>
</organism>
<protein>
    <submittedName>
        <fullName evidence="2">TIGR01244 family protein</fullName>
    </submittedName>
</protein>
<dbReference type="EMBL" id="MDLC01000049">
    <property type="protein sequence ID" value="ODS22866.1"/>
    <property type="molecule type" value="Genomic_DNA"/>
</dbReference>
<feature type="domain" description="Beta-lactamase hydrolase-like protein phosphatase-like" evidence="1">
    <location>
        <begin position="2"/>
        <end position="103"/>
    </location>
</feature>
<dbReference type="Gene3D" id="3.90.190.10">
    <property type="entry name" value="Protein tyrosine phosphatase superfamily"/>
    <property type="match status" value="1"/>
</dbReference>
<dbReference type="Pfam" id="PF04273">
    <property type="entry name" value="BLH_phosphatase"/>
    <property type="match status" value="1"/>
</dbReference>
<dbReference type="NCBIfam" id="TIGR01244">
    <property type="entry name" value="TIGR01244 family sulfur transferase"/>
    <property type="match status" value="1"/>
</dbReference>
<comment type="caution">
    <text evidence="2">The sequence shown here is derived from an EMBL/GenBank/DDBJ whole genome shotgun (WGS) entry which is preliminary data.</text>
</comment>
<dbReference type="SUPFAM" id="SSF52821">
    <property type="entry name" value="Rhodanese/Cell cycle control phosphatase"/>
    <property type="match status" value="1"/>
</dbReference>
<dbReference type="AlphaFoldDB" id="A0A1D2QMR4"/>
<dbReference type="GO" id="GO:0016787">
    <property type="term" value="F:hydrolase activity"/>
    <property type="evidence" value="ECO:0007669"/>
    <property type="project" value="InterPro"/>
</dbReference>
<dbReference type="Proteomes" id="UP000242502">
    <property type="component" value="Unassembled WGS sequence"/>
</dbReference>
<dbReference type="InterPro" id="IPR029021">
    <property type="entry name" value="Prot-tyrosine_phosphatase-like"/>
</dbReference>
<accession>A0A1D2QMR4</accession>
<reference evidence="2 3" key="1">
    <citation type="journal article" date="2016" name="Appl. Environ. Microbiol.">
        <title>Lack of Overt Genome Reduction in the Bryostatin-Producing Bryozoan Symbiont "Candidatus Endobugula sertula".</title>
        <authorList>
            <person name="Miller I.J."/>
            <person name="Vanee N."/>
            <person name="Fong S.S."/>
            <person name="Lim-Fong G.E."/>
            <person name="Kwan J.C."/>
        </authorList>
    </citation>
    <scope>NUCLEOTIDE SEQUENCE [LARGE SCALE GENOMIC DNA]</scope>
    <source>
        <strain evidence="2">AB1-4</strain>
    </source>
</reference>